<organism evidence="2 3">
    <name type="scientific">Anaeromyces robustus</name>
    <dbReference type="NCBI Taxonomy" id="1754192"/>
    <lineage>
        <taxon>Eukaryota</taxon>
        <taxon>Fungi</taxon>
        <taxon>Fungi incertae sedis</taxon>
        <taxon>Chytridiomycota</taxon>
        <taxon>Chytridiomycota incertae sedis</taxon>
        <taxon>Neocallimastigomycetes</taxon>
        <taxon>Neocallimastigales</taxon>
        <taxon>Neocallimastigaceae</taxon>
        <taxon>Anaeromyces</taxon>
    </lineage>
</organism>
<reference evidence="2 3" key="1">
    <citation type="submission" date="2016-08" db="EMBL/GenBank/DDBJ databases">
        <title>A Parts List for Fungal Cellulosomes Revealed by Comparative Genomics.</title>
        <authorList>
            <consortium name="DOE Joint Genome Institute"/>
            <person name="Haitjema C.H."/>
            <person name="Gilmore S.P."/>
            <person name="Henske J.K."/>
            <person name="Solomon K.V."/>
            <person name="De Groot R."/>
            <person name="Kuo A."/>
            <person name="Mondo S.J."/>
            <person name="Salamov A.A."/>
            <person name="Labutti K."/>
            <person name="Zhao Z."/>
            <person name="Chiniquy J."/>
            <person name="Barry K."/>
            <person name="Brewer H.M."/>
            <person name="Purvine S.O."/>
            <person name="Wright A.T."/>
            <person name="Boxma B."/>
            <person name="Van Alen T."/>
            <person name="Hackstein J.H."/>
            <person name="Baker S.E."/>
            <person name="Grigoriev I.V."/>
            <person name="O'Malley M.A."/>
        </authorList>
    </citation>
    <scope>NUCLEOTIDE SEQUENCE [LARGE SCALE GENOMIC DNA]</scope>
    <source>
        <strain evidence="2 3">S4</strain>
    </source>
</reference>
<dbReference type="AlphaFoldDB" id="A0A1Y1WR47"/>
<name>A0A1Y1WR47_9FUNG</name>
<dbReference type="EMBL" id="MCFG01000324">
    <property type="protein sequence ID" value="ORX76007.1"/>
    <property type="molecule type" value="Genomic_DNA"/>
</dbReference>
<feature type="transmembrane region" description="Helical" evidence="1">
    <location>
        <begin position="12"/>
        <end position="36"/>
    </location>
</feature>
<evidence type="ECO:0000256" key="1">
    <source>
        <dbReference type="SAM" id="Phobius"/>
    </source>
</evidence>
<feature type="transmembrane region" description="Helical" evidence="1">
    <location>
        <begin position="56"/>
        <end position="77"/>
    </location>
</feature>
<keyword evidence="1" id="KW-1133">Transmembrane helix</keyword>
<reference evidence="2 3" key="2">
    <citation type="submission" date="2016-08" db="EMBL/GenBank/DDBJ databases">
        <title>Pervasive Adenine N6-methylation of Active Genes in Fungi.</title>
        <authorList>
            <consortium name="DOE Joint Genome Institute"/>
            <person name="Mondo S.J."/>
            <person name="Dannebaum R.O."/>
            <person name="Kuo R.C."/>
            <person name="Labutti K."/>
            <person name="Haridas S."/>
            <person name="Kuo A."/>
            <person name="Salamov A."/>
            <person name="Ahrendt S.R."/>
            <person name="Lipzen A."/>
            <person name="Sullivan W."/>
            <person name="Andreopoulos W.B."/>
            <person name="Clum A."/>
            <person name="Lindquist E."/>
            <person name="Daum C."/>
            <person name="Ramamoorthy G.K."/>
            <person name="Gryganskyi A."/>
            <person name="Culley D."/>
            <person name="Magnuson J.K."/>
            <person name="James T.Y."/>
            <person name="O'Malley M.A."/>
            <person name="Stajich J.E."/>
            <person name="Spatafora J.W."/>
            <person name="Visel A."/>
            <person name="Grigoriev I.V."/>
        </authorList>
    </citation>
    <scope>NUCLEOTIDE SEQUENCE [LARGE SCALE GENOMIC DNA]</scope>
    <source>
        <strain evidence="2 3">S4</strain>
    </source>
</reference>
<feature type="transmembrane region" description="Helical" evidence="1">
    <location>
        <begin position="110"/>
        <end position="129"/>
    </location>
</feature>
<gene>
    <name evidence="2" type="ORF">BCR32DRAFT_271559</name>
</gene>
<sequence>MMEEVKLKILKCVAIVLMIMSVLLAEPIGLILMLIINLGLQKLNLFLLKLMQVPLILYSVILIYSLITYTLNVINVVKWISESNNNNNNNNQNNNDVNDENYTEINTSELYKLLTLKIIYAVLMIYLTVEMNSHVNKLLNLSNETMYSNYNTNINNNNNNNTENDDVLPTYSPPSVVLPPYSPPEQPIEPTENSTNNNTVQLPTNSANRYTQESYTLPGDDTIIITPTYCKPYPTNISSSETLNIVNNNIPNSSNINLSSSEIQNNSNSNTASNVQLLNNQNNNILYLPSADITESSSTLNNVNTIHNNYIYIPSTDIIA</sequence>
<accession>A0A1Y1WR47</accession>
<feature type="non-terminal residue" evidence="2">
    <location>
        <position position="320"/>
    </location>
</feature>
<evidence type="ECO:0000313" key="3">
    <source>
        <dbReference type="Proteomes" id="UP000193944"/>
    </source>
</evidence>
<evidence type="ECO:0000313" key="2">
    <source>
        <dbReference type="EMBL" id="ORX76007.1"/>
    </source>
</evidence>
<proteinExistence type="predicted"/>
<keyword evidence="1" id="KW-0472">Membrane</keyword>
<keyword evidence="3" id="KW-1185">Reference proteome</keyword>
<comment type="caution">
    <text evidence="2">The sequence shown here is derived from an EMBL/GenBank/DDBJ whole genome shotgun (WGS) entry which is preliminary data.</text>
</comment>
<protein>
    <submittedName>
        <fullName evidence="2">Uncharacterized protein</fullName>
    </submittedName>
</protein>
<keyword evidence="1" id="KW-0812">Transmembrane</keyword>
<dbReference type="Proteomes" id="UP000193944">
    <property type="component" value="Unassembled WGS sequence"/>
</dbReference>